<keyword evidence="1" id="KW-0004">4Fe-4S</keyword>
<comment type="caution">
    <text evidence="9">The sequence shown here is derived from an EMBL/GenBank/DDBJ whole genome shotgun (WGS) entry which is preliminary data.</text>
</comment>
<dbReference type="PANTHER" id="PTHR43742">
    <property type="entry name" value="TRIMETHYLAMINE-N-OXIDE REDUCTASE"/>
    <property type="match status" value="1"/>
</dbReference>
<sequence length="1014" mass="111675">MAEVKMVDLKKRKFIRSGMFTAAALPVTALSAGHEKRTLGNLSGESLPPEFTIKNGRVVDNPDVRLGFARCWGCYDNCSVRVRIDKQSGEVQRVSGNPFCPNNRYRPESLSTSVEEALVKLTEQDSLDNRATTCGRGTAAGDAVNSKQRVTQVLKRVGKRGERRWKSIPYEQALREIIQGGDLFGEGKVEGLAAIHQPDKLANPQDPLFGPASKQLLISYNSEVQVRTSLLRRFAGQFRASIGKKSAYCGAQQRIGIKRVFKSAIFGGAAHAHPDIDFEAGNDGCKFGLYIGTSPSNSGNSLNTLGAQLAQARTEYGYDYVCVDPILRNATTHATGGEWLPILPGRDTPFLFGLMRHIFENRRYNKKHLENTTDAAARQDGELHHTNASYLVVQNVGHPLQNQFLREGDGEPMVMVDGQLKPVTVAPHGELFVDQEITYRNEKLHLISSLELMRQEVYKTPMSEYAAVTGIPEQKIRDIANRFTSHGRKAAVMLSTASNSADGTITGWATAMLNLLIGSHNAKGGACYWHGPVSGLKGPYILNSVEGGYGKADQGVSLNREGKYEQSQEYHAKLKQGLTPYPAQDPWPQTAPVQNTAEMLTSHINRRPYSLKAFISWRANVLYGASGLPSEVFDAFKDPHGEHGIPLIIAIADQISTTAEYADYIIPDFVHMEELAIDRHWGSERKGISASGHLLEPKTDKNQAGQHICMEQFLIDVAKTLKLKGFGAKAIRKEDGAYVDLHSEHQWGAYMLANCAANIGDDLPRATARDLELSGAKYGMRNLYPHIDASEAKLVERLLSRGGYFDQSPRYDGEFQSGKPRLCLNVYNEGLTKAINCYSGQPLKGYPTYAPNAFWNGDLWEEHWPKPDYPVLMSSYKSTLRSPWSVSYDRTVEFSPTNFVYMHQQTGRELGLKDGDTVTVRSAINRPATGILKLVDDIVPGAISIATGFGHSAYGANDLWIDGQKQAGDPRRGAGISVNPIIPTDPTRNGPAPLVDVHTYCTCRHGVPVKVEKA</sequence>
<evidence type="ECO:0000256" key="4">
    <source>
        <dbReference type="ARBA" id="ARBA00022729"/>
    </source>
</evidence>
<feature type="domain" description="4Fe-4S Mo/W bis-MGD-type" evidence="8">
    <location>
        <begin position="64"/>
        <end position="146"/>
    </location>
</feature>
<dbReference type="InterPro" id="IPR009010">
    <property type="entry name" value="Asp_de-COase-like_dom_sf"/>
</dbReference>
<reference evidence="9 10" key="1">
    <citation type="submission" date="2019-04" db="EMBL/GenBank/DDBJ databases">
        <authorList>
            <person name="Hwang J.C."/>
        </authorList>
    </citation>
    <scope>NUCLEOTIDE SEQUENCE [LARGE SCALE GENOMIC DNA]</scope>
    <source>
        <strain evidence="9 10">IMCC35001</strain>
    </source>
</reference>
<evidence type="ECO:0000256" key="3">
    <source>
        <dbReference type="ARBA" id="ARBA00022723"/>
    </source>
</evidence>
<protein>
    <submittedName>
        <fullName evidence="9">Tetrathionate reductase subunit TtrA</fullName>
    </submittedName>
</protein>
<dbReference type="Gene3D" id="2.40.40.20">
    <property type="match status" value="1"/>
</dbReference>
<dbReference type="GO" id="GO:0043546">
    <property type="term" value="F:molybdopterin cofactor binding"/>
    <property type="evidence" value="ECO:0007669"/>
    <property type="project" value="InterPro"/>
</dbReference>
<dbReference type="Gene3D" id="3.40.50.740">
    <property type="match status" value="1"/>
</dbReference>
<dbReference type="PANTHER" id="PTHR43742:SF9">
    <property type="entry name" value="TETRATHIONATE REDUCTASE SUBUNIT A"/>
    <property type="match status" value="1"/>
</dbReference>
<evidence type="ECO:0000256" key="5">
    <source>
        <dbReference type="ARBA" id="ARBA00023002"/>
    </source>
</evidence>
<dbReference type="GO" id="GO:0046872">
    <property type="term" value="F:metal ion binding"/>
    <property type="evidence" value="ECO:0007669"/>
    <property type="project" value="UniProtKB-KW"/>
</dbReference>
<dbReference type="InterPro" id="IPR050612">
    <property type="entry name" value="Prok_Mopterin_Oxidored"/>
</dbReference>
<keyword evidence="2" id="KW-0500">Molybdenum</keyword>
<name>A0A4U1B9A5_9GAMM</name>
<gene>
    <name evidence="9" type="ORF">FCL40_15895</name>
</gene>
<keyword evidence="10" id="KW-1185">Reference proteome</keyword>
<dbReference type="SMART" id="SM00926">
    <property type="entry name" value="Molybdop_Fe4S4"/>
    <property type="match status" value="1"/>
</dbReference>
<keyword evidence="3" id="KW-0479">Metal-binding</keyword>
<organism evidence="9 10">
    <name type="scientific">Ferrimonas sediminicola</name>
    <dbReference type="NCBI Taxonomy" id="2569538"/>
    <lineage>
        <taxon>Bacteria</taxon>
        <taxon>Pseudomonadati</taxon>
        <taxon>Pseudomonadota</taxon>
        <taxon>Gammaproteobacteria</taxon>
        <taxon>Alteromonadales</taxon>
        <taxon>Ferrimonadaceae</taxon>
        <taxon>Ferrimonas</taxon>
    </lineage>
</organism>
<dbReference type="Pfam" id="PF01568">
    <property type="entry name" value="Molydop_binding"/>
    <property type="match status" value="1"/>
</dbReference>
<accession>A0A4U1B9A5</accession>
<keyword evidence="6" id="KW-0408">Iron</keyword>
<dbReference type="Proteomes" id="UP000305674">
    <property type="component" value="Unassembled WGS sequence"/>
</dbReference>
<keyword evidence="4" id="KW-0732">Signal</keyword>
<dbReference type="Gene3D" id="3.40.228.10">
    <property type="entry name" value="Dimethylsulfoxide Reductase, domain 2"/>
    <property type="match status" value="1"/>
</dbReference>
<evidence type="ECO:0000313" key="9">
    <source>
        <dbReference type="EMBL" id="TKB47330.1"/>
    </source>
</evidence>
<dbReference type="InterPro" id="IPR006963">
    <property type="entry name" value="Mopterin_OxRdtase_4Fe-4S_dom"/>
</dbReference>
<dbReference type="AlphaFoldDB" id="A0A4U1B9A5"/>
<keyword evidence="5" id="KW-0560">Oxidoreductase</keyword>
<dbReference type="SUPFAM" id="SSF53706">
    <property type="entry name" value="Formate dehydrogenase/DMSO reductase, domains 1-3"/>
    <property type="match status" value="1"/>
</dbReference>
<dbReference type="Gene3D" id="3.30.200.210">
    <property type="match status" value="1"/>
</dbReference>
<evidence type="ECO:0000256" key="2">
    <source>
        <dbReference type="ARBA" id="ARBA00022505"/>
    </source>
</evidence>
<evidence type="ECO:0000256" key="7">
    <source>
        <dbReference type="ARBA" id="ARBA00023014"/>
    </source>
</evidence>
<dbReference type="RefSeq" id="WP_136854286.1">
    <property type="nucleotide sequence ID" value="NZ_SWCI01000014.1"/>
</dbReference>
<dbReference type="OrthoDB" id="9815647at2"/>
<dbReference type="EMBL" id="SWCI01000014">
    <property type="protein sequence ID" value="TKB47330.1"/>
    <property type="molecule type" value="Genomic_DNA"/>
</dbReference>
<dbReference type="SUPFAM" id="SSF50692">
    <property type="entry name" value="ADC-like"/>
    <property type="match status" value="1"/>
</dbReference>
<evidence type="ECO:0000313" key="10">
    <source>
        <dbReference type="Proteomes" id="UP000305674"/>
    </source>
</evidence>
<keyword evidence="7" id="KW-0411">Iron-sulfur</keyword>
<evidence type="ECO:0000259" key="8">
    <source>
        <dbReference type="SMART" id="SM00926"/>
    </source>
</evidence>
<evidence type="ECO:0000256" key="1">
    <source>
        <dbReference type="ARBA" id="ARBA00022485"/>
    </source>
</evidence>
<dbReference type="GO" id="GO:0051539">
    <property type="term" value="F:4 iron, 4 sulfur cluster binding"/>
    <property type="evidence" value="ECO:0007669"/>
    <property type="project" value="UniProtKB-KW"/>
</dbReference>
<evidence type="ECO:0000256" key="6">
    <source>
        <dbReference type="ARBA" id="ARBA00023004"/>
    </source>
</evidence>
<dbReference type="GO" id="GO:0016491">
    <property type="term" value="F:oxidoreductase activity"/>
    <property type="evidence" value="ECO:0007669"/>
    <property type="project" value="UniProtKB-KW"/>
</dbReference>
<proteinExistence type="predicted"/>
<dbReference type="InterPro" id="IPR006657">
    <property type="entry name" value="MoPterin_dinucl-bd_dom"/>
</dbReference>